<evidence type="ECO:0000313" key="3">
    <source>
        <dbReference type="Proteomes" id="UP001279410"/>
    </source>
</evidence>
<feature type="non-terminal residue" evidence="1">
    <location>
        <position position="88"/>
    </location>
</feature>
<dbReference type="PANTHER" id="PTHR23317:SF77">
    <property type="entry name" value="DEDICATOR OF CYTOKINESIS PROTEIN 9"/>
    <property type="match status" value="1"/>
</dbReference>
<protein>
    <submittedName>
        <fullName evidence="1">Dedicator of cytokinesis protein 9-like isoform X1</fullName>
    </submittedName>
</protein>
<name>A0AAD3MN21_LATJO</name>
<keyword evidence="3" id="KW-1185">Reference proteome</keyword>
<dbReference type="EMBL" id="BRZM01007738">
    <property type="protein sequence ID" value="GLD56507.1"/>
    <property type="molecule type" value="Genomic_DNA"/>
</dbReference>
<proteinExistence type="predicted"/>
<dbReference type="PANTHER" id="PTHR23317">
    <property type="entry name" value="DEDICATOR OF CYTOKINESIS DOCK"/>
    <property type="match status" value="1"/>
</dbReference>
<dbReference type="InterPro" id="IPR026791">
    <property type="entry name" value="DOCK"/>
</dbReference>
<comment type="caution">
    <text evidence="1">The sequence shown here is derived from an EMBL/GenBank/DDBJ whole genome shotgun (WGS) entry which is preliminary data.</text>
</comment>
<evidence type="ECO:0000313" key="1">
    <source>
        <dbReference type="EMBL" id="GLD56495.1"/>
    </source>
</evidence>
<accession>A0AAD3MN21</accession>
<sequence>DQHLHNFFHHCQSMEMSEQASEGELVKYLKSLHAMEGHVMVNFLPTILNQLFCVLTRATHEDVAVNVTRVMVHVVAQCHEEGESSFKH</sequence>
<dbReference type="GO" id="GO:0005085">
    <property type="term" value="F:guanyl-nucleotide exchange factor activity"/>
    <property type="evidence" value="ECO:0007669"/>
    <property type="project" value="InterPro"/>
</dbReference>
<reference evidence="1" key="1">
    <citation type="submission" date="2022-08" db="EMBL/GenBank/DDBJ databases">
        <title>Genome sequencing of akame (Lates japonicus).</title>
        <authorList>
            <person name="Hashiguchi Y."/>
            <person name="Takahashi H."/>
        </authorList>
    </citation>
    <scope>NUCLEOTIDE SEQUENCE</scope>
    <source>
        <strain evidence="1">Kochi</strain>
    </source>
</reference>
<gene>
    <name evidence="1" type="ORF">AKAME5_002985000</name>
    <name evidence="2" type="ORF">AKAME5_002985200</name>
</gene>
<dbReference type="Proteomes" id="UP001279410">
    <property type="component" value="Unassembled WGS sequence"/>
</dbReference>
<evidence type="ECO:0000313" key="2">
    <source>
        <dbReference type="EMBL" id="GLD56507.1"/>
    </source>
</evidence>
<dbReference type="AlphaFoldDB" id="A0AAD3MN21"/>
<dbReference type="EMBL" id="BRZM01007737">
    <property type="protein sequence ID" value="GLD56495.1"/>
    <property type="molecule type" value="Genomic_DNA"/>
</dbReference>
<organism evidence="1 3">
    <name type="scientific">Lates japonicus</name>
    <name type="common">Japanese lates</name>
    <dbReference type="NCBI Taxonomy" id="270547"/>
    <lineage>
        <taxon>Eukaryota</taxon>
        <taxon>Metazoa</taxon>
        <taxon>Chordata</taxon>
        <taxon>Craniata</taxon>
        <taxon>Vertebrata</taxon>
        <taxon>Euteleostomi</taxon>
        <taxon>Actinopterygii</taxon>
        <taxon>Neopterygii</taxon>
        <taxon>Teleostei</taxon>
        <taxon>Neoteleostei</taxon>
        <taxon>Acanthomorphata</taxon>
        <taxon>Carangaria</taxon>
        <taxon>Carangaria incertae sedis</taxon>
        <taxon>Centropomidae</taxon>
        <taxon>Lates</taxon>
    </lineage>
</organism>
<dbReference type="GO" id="GO:0007264">
    <property type="term" value="P:small GTPase-mediated signal transduction"/>
    <property type="evidence" value="ECO:0007669"/>
    <property type="project" value="InterPro"/>
</dbReference>